<comment type="caution">
    <text evidence="1">The sequence shown here is derived from an EMBL/GenBank/DDBJ whole genome shotgun (WGS) entry which is preliminary data.</text>
</comment>
<accession>R7ZX49</accession>
<proteinExistence type="predicted"/>
<dbReference type="InterPro" id="IPR045425">
    <property type="entry name" value="DUF6508"/>
</dbReference>
<gene>
    <name evidence="1" type="ORF">ADIS_0919</name>
</gene>
<organism evidence="1 2">
    <name type="scientific">Lunatimonas lonarensis</name>
    <dbReference type="NCBI Taxonomy" id="1232681"/>
    <lineage>
        <taxon>Bacteria</taxon>
        <taxon>Pseudomonadati</taxon>
        <taxon>Bacteroidota</taxon>
        <taxon>Cytophagia</taxon>
        <taxon>Cytophagales</taxon>
        <taxon>Cyclobacteriaceae</taxon>
    </lineage>
</organism>
<dbReference type="Proteomes" id="UP000013909">
    <property type="component" value="Unassembled WGS sequence"/>
</dbReference>
<evidence type="ECO:0000313" key="1">
    <source>
        <dbReference type="EMBL" id="EON78569.1"/>
    </source>
</evidence>
<sequence length="78" mass="9200">MVPFFDWQSWKHEAEQYYSNPSGLYNLDIVTLGKILTVLLRSQTIYDARFLEEKIKDRFALNLLKAIVHALQRDNIIS</sequence>
<name>R7ZX49_9BACT</name>
<protein>
    <submittedName>
        <fullName evidence="1">Uncharacterized protein</fullName>
    </submittedName>
</protein>
<dbReference type="AlphaFoldDB" id="R7ZX49"/>
<evidence type="ECO:0000313" key="2">
    <source>
        <dbReference type="Proteomes" id="UP000013909"/>
    </source>
</evidence>
<keyword evidence="2" id="KW-1185">Reference proteome</keyword>
<dbReference type="Pfam" id="PF20118">
    <property type="entry name" value="DUF6508"/>
    <property type="match status" value="1"/>
</dbReference>
<dbReference type="EMBL" id="AQHR01000029">
    <property type="protein sequence ID" value="EON78569.1"/>
    <property type="molecule type" value="Genomic_DNA"/>
</dbReference>
<reference evidence="1 2" key="1">
    <citation type="submission" date="2013-02" db="EMBL/GenBank/DDBJ databases">
        <title>A novel strain isolated from Lonar lake, Maharashtra, India.</title>
        <authorList>
            <person name="Singh A."/>
        </authorList>
    </citation>
    <scope>NUCLEOTIDE SEQUENCE [LARGE SCALE GENOMIC DNA]</scope>
    <source>
        <strain evidence="1 2">AK24</strain>
    </source>
</reference>